<keyword evidence="2" id="KW-0479">Metal-binding</keyword>
<dbReference type="PROSITE" id="PS00893">
    <property type="entry name" value="NUDIX_BOX"/>
    <property type="match status" value="1"/>
</dbReference>
<reference evidence="7" key="1">
    <citation type="journal article" date="2016" name="Nature">
        <title>The genome of the seagrass Zostera marina reveals angiosperm adaptation to the sea.</title>
        <authorList>
            <person name="Olsen J.L."/>
            <person name="Rouze P."/>
            <person name="Verhelst B."/>
            <person name="Lin Y.-C."/>
            <person name="Bayer T."/>
            <person name="Collen J."/>
            <person name="Dattolo E."/>
            <person name="De Paoli E."/>
            <person name="Dittami S."/>
            <person name="Maumus F."/>
            <person name="Michel G."/>
            <person name="Kersting A."/>
            <person name="Lauritano C."/>
            <person name="Lohaus R."/>
            <person name="Toepel M."/>
            <person name="Tonon T."/>
            <person name="Vanneste K."/>
            <person name="Amirebrahimi M."/>
            <person name="Brakel J."/>
            <person name="Bostroem C."/>
            <person name="Chovatia M."/>
            <person name="Grimwood J."/>
            <person name="Jenkins J.W."/>
            <person name="Jueterbock A."/>
            <person name="Mraz A."/>
            <person name="Stam W.T."/>
            <person name="Tice H."/>
            <person name="Bornberg-Bauer E."/>
            <person name="Green P.J."/>
            <person name="Pearson G.A."/>
            <person name="Procaccini G."/>
            <person name="Duarte C.M."/>
            <person name="Schmutz J."/>
            <person name="Reusch T.B.H."/>
            <person name="Van de Peer Y."/>
        </authorList>
    </citation>
    <scope>NUCLEOTIDE SEQUENCE [LARGE SCALE GENOMIC DNA]</scope>
    <source>
        <strain evidence="7">cv. Finnish</strain>
    </source>
</reference>
<keyword evidence="3 4" id="KW-0378">Hydrolase</keyword>
<keyword evidence="7" id="KW-1185">Reference proteome</keyword>
<dbReference type="InterPro" id="IPR000086">
    <property type="entry name" value="NUDIX_hydrolase_dom"/>
</dbReference>
<evidence type="ECO:0000256" key="1">
    <source>
        <dbReference type="ARBA" id="ARBA00005582"/>
    </source>
</evidence>
<accession>A0A0K9NZS6</accession>
<protein>
    <submittedName>
        <fullName evidence="6">Nudix hydrolase 2</fullName>
    </submittedName>
</protein>
<comment type="caution">
    <text evidence="6">The sequence shown here is derived from an EMBL/GenBank/DDBJ whole genome shotgun (WGS) entry which is preliminary data.</text>
</comment>
<evidence type="ECO:0000256" key="3">
    <source>
        <dbReference type="ARBA" id="ARBA00022801"/>
    </source>
</evidence>
<dbReference type="Pfam" id="PF18290">
    <property type="entry name" value="Nudix_hydro"/>
    <property type="match status" value="1"/>
</dbReference>
<dbReference type="InterPro" id="IPR003293">
    <property type="entry name" value="Nudix_hydrolase6-like"/>
</dbReference>
<dbReference type="OrthoDB" id="447842at2759"/>
<dbReference type="FunFam" id="3.40.630.30:FF:000016">
    <property type="entry name" value="nudix hydrolase 2"/>
    <property type="match status" value="1"/>
</dbReference>
<dbReference type="Gene3D" id="3.40.630.30">
    <property type="match status" value="1"/>
</dbReference>
<dbReference type="SUPFAM" id="SSF55811">
    <property type="entry name" value="Nudix"/>
    <property type="match status" value="1"/>
</dbReference>
<dbReference type="Pfam" id="PF00293">
    <property type="entry name" value="NUDIX"/>
    <property type="match status" value="1"/>
</dbReference>
<evidence type="ECO:0000313" key="7">
    <source>
        <dbReference type="Proteomes" id="UP000036987"/>
    </source>
</evidence>
<dbReference type="OMA" id="YWLPKED"/>
<evidence type="ECO:0000259" key="5">
    <source>
        <dbReference type="PROSITE" id="PS51462"/>
    </source>
</evidence>
<dbReference type="Proteomes" id="UP000036987">
    <property type="component" value="Unassembled WGS sequence"/>
</dbReference>
<dbReference type="PROSITE" id="PS51462">
    <property type="entry name" value="NUDIX"/>
    <property type="match status" value="1"/>
</dbReference>
<dbReference type="GO" id="GO:0046872">
    <property type="term" value="F:metal ion binding"/>
    <property type="evidence" value="ECO:0007669"/>
    <property type="project" value="UniProtKB-KW"/>
</dbReference>
<dbReference type="InterPro" id="IPR020476">
    <property type="entry name" value="Nudix_hydrolase"/>
</dbReference>
<dbReference type="STRING" id="29655.A0A0K9NZS6"/>
<dbReference type="PANTHER" id="PTHR13994">
    <property type="entry name" value="NUDIX HYDROLASE RELATED"/>
    <property type="match status" value="1"/>
</dbReference>
<sequence length="333" mass="37726">MLAYRAGALIATIRVIAKTALRSASLPVSVPVVVGWNLPAASKGFQIRTIRVTSLDSSTRMADIPENEDLEILPGSNDHYGGVMVDMKEQMEPIKFGSLLRSSMFHWRKQGKRGVWIKLPIHLASLVQPAVEEGFWYHHAEASYLMLVYWIPDTDNTLPVNATHRVGVGAFVMNDKREVLAVQEKNGKLRGQGIWKLPTGVVDPGENIYDGAIREVREETGIDTEFVEILAFRQSHKVFFEKSDLFFICLLRPLSFNIQKQDSEIEAAEWMPIEEFEAQKFVQKNNILWHTIKVGTAKMDKNYAGFSAVTLNPVISKQQEKSYIYLNMRDVDI</sequence>
<proteinExistence type="inferred from homology"/>
<dbReference type="InterPro" id="IPR040618">
    <property type="entry name" value="Pre-Nudix"/>
</dbReference>
<comment type="similarity">
    <text evidence="1 4">Belongs to the Nudix hydrolase family.</text>
</comment>
<dbReference type="GO" id="GO:0051287">
    <property type="term" value="F:NAD binding"/>
    <property type="evidence" value="ECO:0000318"/>
    <property type="project" value="GO_Central"/>
</dbReference>
<dbReference type="PRINTS" id="PR00502">
    <property type="entry name" value="NUDIXFAMILY"/>
</dbReference>
<evidence type="ECO:0000256" key="2">
    <source>
        <dbReference type="ARBA" id="ARBA00022723"/>
    </source>
</evidence>
<dbReference type="PRINTS" id="PR01356">
    <property type="entry name" value="GFGPROTEIN"/>
</dbReference>
<dbReference type="Gene3D" id="3.90.79.10">
    <property type="entry name" value="Nucleoside Triphosphate Pyrophosphohydrolase"/>
    <property type="match status" value="1"/>
</dbReference>
<dbReference type="InterPro" id="IPR015797">
    <property type="entry name" value="NUDIX_hydrolase-like_dom_sf"/>
</dbReference>
<feature type="domain" description="Nudix hydrolase" evidence="5">
    <location>
        <begin position="163"/>
        <end position="296"/>
    </location>
</feature>
<gene>
    <name evidence="6" type="ORF">ZOSMA_52G01420</name>
</gene>
<dbReference type="GO" id="GO:0035529">
    <property type="term" value="F:NADH pyrophosphatase activity"/>
    <property type="evidence" value="ECO:0000318"/>
    <property type="project" value="GO_Central"/>
</dbReference>
<dbReference type="AlphaFoldDB" id="A0A0K9NZS6"/>
<dbReference type="InterPro" id="IPR020084">
    <property type="entry name" value="NUDIX_hydrolase_CS"/>
</dbReference>
<evidence type="ECO:0000256" key="4">
    <source>
        <dbReference type="RuleBase" id="RU003476"/>
    </source>
</evidence>
<dbReference type="FunFam" id="3.90.79.10:FF:000015">
    <property type="entry name" value="Nudix hydrolase 8"/>
    <property type="match status" value="1"/>
</dbReference>
<evidence type="ECO:0000313" key="6">
    <source>
        <dbReference type="EMBL" id="KMZ61492.1"/>
    </source>
</evidence>
<dbReference type="CDD" id="cd04670">
    <property type="entry name" value="NUDIX_ASFGF2_Nudt6"/>
    <property type="match status" value="1"/>
</dbReference>
<dbReference type="PANTHER" id="PTHR13994:SF29">
    <property type="entry name" value="NUDIX HYDROLASE 2"/>
    <property type="match status" value="1"/>
</dbReference>
<name>A0A0K9NZS6_ZOSMR</name>
<dbReference type="GO" id="GO:0047631">
    <property type="term" value="F:ADP-ribose diphosphatase activity"/>
    <property type="evidence" value="ECO:0000318"/>
    <property type="project" value="GO_Central"/>
</dbReference>
<organism evidence="6 7">
    <name type="scientific">Zostera marina</name>
    <name type="common">Eelgrass</name>
    <dbReference type="NCBI Taxonomy" id="29655"/>
    <lineage>
        <taxon>Eukaryota</taxon>
        <taxon>Viridiplantae</taxon>
        <taxon>Streptophyta</taxon>
        <taxon>Embryophyta</taxon>
        <taxon>Tracheophyta</taxon>
        <taxon>Spermatophyta</taxon>
        <taxon>Magnoliopsida</taxon>
        <taxon>Liliopsida</taxon>
        <taxon>Zosteraceae</taxon>
        <taxon>Zostera</taxon>
    </lineage>
</organism>
<dbReference type="EMBL" id="LFYR01001488">
    <property type="protein sequence ID" value="KMZ61492.1"/>
    <property type="molecule type" value="Genomic_DNA"/>
</dbReference>